<sequence>MKIKIGDTVRFLDSVGGGVVKAFCSGNVVMVETEDGFDVPVYENEVVVITPGSTLVPKAELKLPVKEEVRVEHKPKPVHPRPTSKAGEKLNIVLAYLPDEINELGKCGYEAYIVNESNYDLYLIYSTEDRDTGERKMLFSGNIPYDSVEYIESFAVEDLSDRRRIACQIIPYKSDTKYGAKPCIDAVVKLEPQRFFKRHAFAPNPYFDEGAITFVLMNDDKEAPRFEIRSEDIQSKMDEKIRQDQKIKAKAKPVIDPNAPLVVDLHHHELLDTTVGMEPKDILEYQKRTVIETMEANLKFPGKKIIFIHGKGDGVLRKEVEKIMKSRYDFCSMQDASFQEYGFGATQITIRKEQRKQK</sequence>
<dbReference type="EMBL" id="JQZV01000013">
    <property type="protein sequence ID" value="KGN91592.1"/>
    <property type="molecule type" value="Genomic_DNA"/>
</dbReference>
<dbReference type="Gene3D" id="2.60.40.1600">
    <property type="entry name" value="Smr-associated-like"/>
    <property type="match status" value="1"/>
</dbReference>
<dbReference type="Pfam" id="PF09640">
    <property type="entry name" value="DUF2027"/>
    <property type="match status" value="1"/>
</dbReference>
<name>A0ABR4XJA8_9PORP</name>
<reference evidence="2 3" key="1">
    <citation type="submission" date="2014-08" db="EMBL/GenBank/DDBJ databases">
        <title>Porphyromonas canoris strain:OH2762 Genome sequencing.</title>
        <authorList>
            <person name="Wallis C."/>
            <person name="Deusch O."/>
            <person name="O'Flynn C."/>
            <person name="Davis I."/>
            <person name="Jospin G."/>
            <person name="Darling A.E."/>
            <person name="Coil D.A."/>
            <person name="Alexiev A."/>
            <person name="Horsfall A."/>
            <person name="Kirkwood N."/>
            <person name="Harris S."/>
            <person name="Eisen J.A."/>
        </authorList>
    </citation>
    <scope>NUCLEOTIDE SEQUENCE [LARGE SCALE GENOMIC DNA]</scope>
    <source>
        <strain evidence="3">COT-108 OH2762</strain>
    </source>
</reference>
<dbReference type="InterPro" id="IPR036781">
    <property type="entry name" value="Smr_assoc-like_sf"/>
</dbReference>
<dbReference type="RefSeq" id="WP_036790795.1">
    <property type="nucleotide sequence ID" value="NZ_JQZV01000013.1"/>
</dbReference>
<evidence type="ECO:0000313" key="2">
    <source>
        <dbReference type="EMBL" id="KGN91592.1"/>
    </source>
</evidence>
<dbReference type="Pfam" id="PF01713">
    <property type="entry name" value="Smr"/>
    <property type="match status" value="1"/>
</dbReference>
<dbReference type="SUPFAM" id="SSF158949">
    <property type="entry name" value="Smr-associated domain-like"/>
    <property type="match status" value="1"/>
</dbReference>
<feature type="domain" description="Smr" evidence="1">
    <location>
        <begin position="303"/>
        <end position="351"/>
    </location>
</feature>
<evidence type="ECO:0000259" key="1">
    <source>
        <dbReference type="PROSITE" id="PS50828"/>
    </source>
</evidence>
<dbReference type="InterPro" id="IPR002625">
    <property type="entry name" value="Smr_dom"/>
</dbReference>
<protein>
    <recommendedName>
        <fullName evidence="1">Smr domain-containing protein</fullName>
    </recommendedName>
</protein>
<dbReference type="Proteomes" id="UP000030101">
    <property type="component" value="Unassembled WGS sequence"/>
</dbReference>
<keyword evidence="3" id="KW-1185">Reference proteome</keyword>
<dbReference type="Gene3D" id="3.30.1370.110">
    <property type="match status" value="1"/>
</dbReference>
<organism evidence="2 3">
    <name type="scientific">Porphyromonas canoris</name>
    <dbReference type="NCBI Taxonomy" id="36875"/>
    <lineage>
        <taxon>Bacteria</taxon>
        <taxon>Pseudomonadati</taxon>
        <taxon>Bacteroidota</taxon>
        <taxon>Bacteroidia</taxon>
        <taxon>Bacteroidales</taxon>
        <taxon>Porphyromonadaceae</taxon>
        <taxon>Porphyromonas</taxon>
    </lineage>
</organism>
<comment type="caution">
    <text evidence="2">The sequence shown here is derived from an EMBL/GenBank/DDBJ whole genome shotgun (WGS) entry which is preliminary data.</text>
</comment>
<proteinExistence type="predicted"/>
<accession>A0ABR4XJA8</accession>
<evidence type="ECO:0000313" key="3">
    <source>
        <dbReference type="Proteomes" id="UP000030101"/>
    </source>
</evidence>
<dbReference type="PROSITE" id="PS50828">
    <property type="entry name" value="SMR"/>
    <property type="match status" value="1"/>
</dbReference>
<dbReference type="InterPro" id="IPR036063">
    <property type="entry name" value="Smr_dom_sf"/>
</dbReference>
<dbReference type="InterPro" id="IPR018598">
    <property type="entry name" value="DUF2027"/>
</dbReference>
<gene>
    <name evidence="2" type="ORF">HQ43_05610</name>
</gene>